<protein>
    <recommendedName>
        <fullName evidence="3">Cytochrome P450</fullName>
    </recommendedName>
</protein>
<dbReference type="GO" id="GO:0005506">
    <property type="term" value="F:iron ion binding"/>
    <property type="evidence" value="ECO:0007669"/>
    <property type="project" value="InterPro"/>
</dbReference>
<reference evidence="1" key="1">
    <citation type="submission" date="2021-02" db="EMBL/GenBank/DDBJ databases">
        <authorList>
            <person name="Nieuwenhuis M."/>
            <person name="Van De Peppel L.J.J."/>
        </authorList>
    </citation>
    <scope>NUCLEOTIDE SEQUENCE</scope>
    <source>
        <strain evidence="1">D49</strain>
    </source>
</reference>
<gene>
    <name evidence="1" type="ORF">H0H81_004674</name>
</gene>
<dbReference type="SUPFAM" id="SSF48264">
    <property type="entry name" value="Cytochrome P450"/>
    <property type="match status" value="1"/>
</dbReference>
<organism evidence="1 2">
    <name type="scientific">Sphagnurus paluster</name>
    <dbReference type="NCBI Taxonomy" id="117069"/>
    <lineage>
        <taxon>Eukaryota</taxon>
        <taxon>Fungi</taxon>
        <taxon>Dikarya</taxon>
        <taxon>Basidiomycota</taxon>
        <taxon>Agaricomycotina</taxon>
        <taxon>Agaricomycetes</taxon>
        <taxon>Agaricomycetidae</taxon>
        <taxon>Agaricales</taxon>
        <taxon>Tricholomatineae</taxon>
        <taxon>Lyophyllaceae</taxon>
        <taxon>Sphagnurus</taxon>
    </lineage>
</organism>
<dbReference type="GO" id="GO:0016705">
    <property type="term" value="F:oxidoreductase activity, acting on paired donors, with incorporation or reduction of molecular oxygen"/>
    <property type="evidence" value="ECO:0007669"/>
    <property type="project" value="InterPro"/>
</dbReference>
<dbReference type="GO" id="GO:0020037">
    <property type="term" value="F:heme binding"/>
    <property type="evidence" value="ECO:0007669"/>
    <property type="project" value="InterPro"/>
</dbReference>
<dbReference type="GO" id="GO:0004497">
    <property type="term" value="F:monooxygenase activity"/>
    <property type="evidence" value="ECO:0007669"/>
    <property type="project" value="InterPro"/>
</dbReference>
<proteinExistence type="predicted"/>
<dbReference type="Gene3D" id="1.10.630.10">
    <property type="entry name" value="Cytochrome P450"/>
    <property type="match status" value="1"/>
</dbReference>
<dbReference type="AlphaFoldDB" id="A0A9P7GFZ9"/>
<dbReference type="InterPro" id="IPR036396">
    <property type="entry name" value="Cyt_P450_sf"/>
</dbReference>
<accession>A0A9P7GFZ9</accession>
<evidence type="ECO:0000313" key="2">
    <source>
        <dbReference type="Proteomes" id="UP000717328"/>
    </source>
</evidence>
<comment type="caution">
    <text evidence="1">The sequence shown here is derived from an EMBL/GenBank/DDBJ whole genome shotgun (WGS) entry which is preliminary data.</text>
</comment>
<sequence>MALLGQLQELYTSSFFSSHLRFLGYHIPTLPTLLAIFVVSRVIKLLNGIQSLRRSQSVNYLPGYRVPLQPLTFPSGFFATSWWNLGVDAIWSARTTRVFHVPYFTRHTSSKSRFLEYQKFGSETISAVPFIFGAPSLLTSNLDVARQVLSGQSQGQLKARHFDKSEVANRVLTKWGMNIVAALNGDIWRKHRRVVGPAFNNQLYVILEPIDTSQFTHIGFIHT</sequence>
<evidence type="ECO:0008006" key="3">
    <source>
        <dbReference type="Google" id="ProtNLM"/>
    </source>
</evidence>
<dbReference type="OrthoDB" id="1470350at2759"/>
<dbReference type="EMBL" id="JABCKI010001185">
    <property type="protein sequence ID" value="KAG5649313.1"/>
    <property type="molecule type" value="Genomic_DNA"/>
</dbReference>
<keyword evidence="2" id="KW-1185">Reference proteome</keyword>
<dbReference type="Proteomes" id="UP000717328">
    <property type="component" value="Unassembled WGS sequence"/>
</dbReference>
<name>A0A9P7GFZ9_9AGAR</name>
<reference evidence="1" key="2">
    <citation type="submission" date="2021-10" db="EMBL/GenBank/DDBJ databases">
        <title>Phylogenomics reveals ancestral predisposition of the termite-cultivated fungus Termitomyces towards a domesticated lifestyle.</title>
        <authorList>
            <person name="Auxier B."/>
            <person name="Grum-Grzhimaylo A."/>
            <person name="Cardenas M.E."/>
            <person name="Lodge J.D."/>
            <person name="Laessoe T."/>
            <person name="Pedersen O."/>
            <person name="Smith M.E."/>
            <person name="Kuyper T.W."/>
            <person name="Franco-Molano E.A."/>
            <person name="Baroni T.J."/>
            <person name="Aanen D.K."/>
        </authorList>
    </citation>
    <scope>NUCLEOTIDE SEQUENCE</scope>
    <source>
        <strain evidence="1">D49</strain>
    </source>
</reference>
<evidence type="ECO:0000313" key="1">
    <source>
        <dbReference type="EMBL" id="KAG5649313.1"/>
    </source>
</evidence>